<dbReference type="GO" id="GO:0005886">
    <property type="term" value="C:plasma membrane"/>
    <property type="evidence" value="ECO:0007669"/>
    <property type="project" value="UniProtKB-SubCell"/>
</dbReference>
<keyword evidence="6 7" id="KW-0472">Membrane</keyword>
<dbReference type="PANTHER" id="PTHR33452">
    <property type="entry name" value="OXIDOREDUCTASE CATD-RELATED"/>
    <property type="match status" value="1"/>
</dbReference>
<keyword evidence="4 7" id="KW-0812">Transmembrane</keyword>
<evidence type="ECO:0000256" key="7">
    <source>
        <dbReference type="SAM" id="Phobius"/>
    </source>
</evidence>
<feature type="transmembrane region" description="Helical" evidence="7">
    <location>
        <begin position="12"/>
        <end position="29"/>
    </location>
</feature>
<dbReference type="OrthoDB" id="9813193at2"/>
<evidence type="ECO:0000256" key="2">
    <source>
        <dbReference type="ARBA" id="ARBA00006679"/>
    </source>
</evidence>
<organism evidence="8 9">
    <name type="scientific">Chryseotalea sanaruensis</name>
    <dbReference type="NCBI Taxonomy" id="2482724"/>
    <lineage>
        <taxon>Bacteria</taxon>
        <taxon>Pseudomonadati</taxon>
        <taxon>Bacteroidota</taxon>
        <taxon>Cytophagia</taxon>
        <taxon>Cytophagales</taxon>
        <taxon>Chryseotaleaceae</taxon>
        <taxon>Chryseotalea</taxon>
    </lineage>
</organism>
<evidence type="ECO:0000313" key="8">
    <source>
        <dbReference type="EMBL" id="GCC52160.1"/>
    </source>
</evidence>
<comment type="caution">
    <text evidence="8">The sequence shown here is derived from an EMBL/GenBank/DDBJ whole genome shotgun (WGS) entry which is preliminary data.</text>
</comment>
<reference evidence="8 9" key="1">
    <citation type="submission" date="2018-11" db="EMBL/GenBank/DDBJ databases">
        <title>Chryseotalea sanarue gen. nov., sp., nov., a member of the family Cytophagaceae, isolated from a brackish lake in Hamamatsu Japan.</title>
        <authorList>
            <person name="Maejima Y."/>
            <person name="Iino T."/>
            <person name="Muraguchi Y."/>
            <person name="Fukuda K."/>
            <person name="Ohkuma M."/>
            <person name="Moriuchi R."/>
            <person name="Dohra H."/>
            <person name="Kimbara K."/>
            <person name="Shintani M."/>
        </authorList>
    </citation>
    <scope>NUCLEOTIDE SEQUENCE [LARGE SCALE GENOMIC DNA]</scope>
    <source>
        <strain evidence="8 9">Ys</strain>
    </source>
</reference>
<gene>
    <name evidence="8" type="ORF">SanaruYs_23960</name>
</gene>
<comment type="similarity">
    <text evidence="2">Belongs to the DoxX family.</text>
</comment>
<keyword evidence="5 7" id="KW-1133">Transmembrane helix</keyword>
<feature type="transmembrane region" description="Helical" evidence="7">
    <location>
        <begin position="109"/>
        <end position="128"/>
    </location>
</feature>
<dbReference type="RefSeq" id="WP_127122806.1">
    <property type="nucleotide sequence ID" value="NZ_BHXQ01000004.1"/>
</dbReference>
<dbReference type="EMBL" id="BHXQ01000004">
    <property type="protein sequence ID" value="GCC52160.1"/>
    <property type="molecule type" value="Genomic_DNA"/>
</dbReference>
<sequence>MGLFSTQIKDNAVHFALLLLRLSTGILMMPHGYGKLMHYAERKDKFMNFMGLGSAFSLALVIFAEFFCSALLAAGLLTRLVLMPLIVTALVIVFKAHGGEIFGDAETGFLYLVSYVAIFITGPGKYSADKLLLKK</sequence>
<proteinExistence type="inferred from homology"/>
<keyword evidence="9" id="KW-1185">Reference proteome</keyword>
<feature type="transmembrane region" description="Helical" evidence="7">
    <location>
        <begin position="49"/>
        <end position="73"/>
    </location>
</feature>
<feature type="transmembrane region" description="Helical" evidence="7">
    <location>
        <begin position="80"/>
        <end position="97"/>
    </location>
</feature>
<dbReference type="PANTHER" id="PTHR33452:SF1">
    <property type="entry name" value="INNER MEMBRANE PROTEIN YPHA-RELATED"/>
    <property type="match status" value="1"/>
</dbReference>
<accession>A0A401UBA0</accession>
<dbReference type="InterPro" id="IPR051907">
    <property type="entry name" value="DoxX-like_oxidoreductase"/>
</dbReference>
<evidence type="ECO:0000256" key="5">
    <source>
        <dbReference type="ARBA" id="ARBA00022989"/>
    </source>
</evidence>
<dbReference type="AlphaFoldDB" id="A0A401UBA0"/>
<comment type="subcellular location">
    <subcellularLocation>
        <location evidence="1">Cell membrane</location>
        <topology evidence="1">Multi-pass membrane protein</topology>
    </subcellularLocation>
</comment>
<evidence type="ECO:0000256" key="3">
    <source>
        <dbReference type="ARBA" id="ARBA00022475"/>
    </source>
</evidence>
<dbReference type="Proteomes" id="UP000288227">
    <property type="component" value="Unassembled WGS sequence"/>
</dbReference>
<keyword evidence="3" id="KW-1003">Cell membrane</keyword>
<dbReference type="Pfam" id="PF07681">
    <property type="entry name" value="DoxX"/>
    <property type="match status" value="1"/>
</dbReference>
<evidence type="ECO:0000256" key="1">
    <source>
        <dbReference type="ARBA" id="ARBA00004651"/>
    </source>
</evidence>
<dbReference type="InterPro" id="IPR032808">
    <property type="entry name" value="DoxX"/>
</dbReference>
<evidence type="ECO:0000313" key="9">
    <source>
        <dbReference type="Proteomes" id="UP000288227"/>
    </source>
</evidence>
<name>A0A401UBA0_9BACT</name>
<evidence type="ECO:0000256" key="4">
    <source>
        <dbReference type="ARBA" id="ARBA00022692"/>
    </source>
</evidence>
<protein>
    <submittedName>
        <fullName evidence="8">DoxX family protein</fullName>
    </submittedName>
</protein>
<evidence type="ECO:0000256" key="6">
    <source>
        <dbReference type="ARBA" id="ARBA00023136"/>
    </source>
</evidence>